<sequence>MARSDVYGMTYSVVKGNASRRLNDLAILKSDKNKEDHELSSICSKHHDGLIIQPMIGNCLTKKVLIDDGSSTAIIFLSKIKAIEINENGIVR</sequence>
<keyword evidence="2" id="KW-1185">Reference proteome</keyword>
<comment type="caution">
    <text evidence="1">The sequence shown here is derived from an EMBL/GenBank/DDBJ whole genome shotgun (WGS) entry which is preliminary data.</text>
</comment>
<accession>A0AA38T2K4</accession>
<dbReference type="EMBL" id="JARYMX010000004">
    <property type="protein sequence ID" value="KAJ9553230.1"/>
    <property type="molecule type" value="Genomic_DNA"/>
</dbReference>
<dbReference type="Proteomes" id="UP001172457">
    <property type="component" value="Chromosome 4"/>
</dbReference>
<evidence type="ECO:0000313" key="2">
    <source>
        <dbReference type="Proteomes" id="UP001172457"/>
    </source>
</evidence>
<reference evidence="1" key="1">
    <citation type="submission" date="2023-03" db="EMBL/GenBank/DDBJ databases">
        <title>Chromosome-scale reference genome and RAD-based genetic map of yellow starthistle (Centaurea solstitialis) reveal putative structural variation and QTLs associated with invader traits.</title>
        <authorList>
            <person name="Reatini B."/>
            <person name="Cang F.A."/>
            <person name="Jiang Q."/>
            <person name="Mckibben M.T.W."/>
            <person name="Barker M.S."/>
            <person name="Rieseberg L.H."/>
            <person name="Dlugosch K.M."/>
        </authorList>
    </citation>
    <scope>NUCLEOTIDE SEQUENCE</scope>
    <source>
        <strain evidence="1">CAN-66</strain>
        <tissue evidence="1">Leaf</tissue>
    </source>
</reference>
<protein>
    <submittedName>
        <fullName evidence="1">Uncharacterized protein</fullName>
    </submittedName>
</protein>
<proteinExistence type="predicted"/>
<evidence type="ECO:0000313" key="1">
    <source>
        <dbReference type="EMBL" id="KAJ9553230.1"/>
    </source>
</evidence>
<organism evidence="1 2">
    <name type="scientific">Centaurea solstitialis</name>
    <name type="common">yellow star-thistle</name>
    <dbReference type="NCBI Taxonomy" id="347529"/>
    <lineage>
        <taxon>Eukaryota</taxon>
        <taxon>Viridiplantae</taxon>
        <taxon>Streptophyta</taxon>
        <taxon>Embryophyta</taxon>
        <taxon>Tracheophyta</taxon>
        <taxon>Spermatophyta</taxon>
        <taxon>Magnoliopsida</taxon>
        <taxon>eudicotyledons</taxon>
        <taxon>Gunneridae</taxon>
        <taxon>Pentapetalae</taxon>
        <taxon>asterids</taxon>
        <taxon>campanulids</taxon>
        <taxon>Asterales</taxon>
        <taxon>Asteraceae</taxon>
        <taxon>Carduoideae</taxon>
        <taxon>Cardueae</taxon>
        <taxon>Centaureinae</taxon>
        <taxon>Centaurea</taxon>
    </lineage>
</organism>
<name>A0AA38T2K4_9ASTR</name>
<dbReference type="AlphaFoldDB" id="A0AA38T2K4"/>
<gene>
    <name evidence="1" type="ORF">OSB04_017275</name>
</gene>